<organism evidence="2 3">
    <name type="scientific">Clostridium cibarium</name>
    <dbReference type="NCBI Taxonomy" id="2762247"/>
    <lineage>
        <taxon>Bacteria</taxon>
        <taxon>Bacillati</taxon>
        <taxon>Bacillota</taxon>
        <taxon>Clostridia</taxon>
        <taxon>Eubacteriales</taxon>
        <taxon>Clostridiaceae</taxon>
        <taxon>Clostridium</taxon>
    </lineage>
</organism>
<comment type="caution">
    <text evidence="2">The sequence shown here is derived from an EMBL/GenBank/DDBJ whole genome shotgun (WGS) entry which is preliminary data.</text>
</comment>
<evidence type="ECO:0000256" key="1">
    <source>
        <dbReference type="SAM" id="Coils"/>
    </source>
</evidence>
<evidence type="ECO:0000313" key="2">
    <source>
        <dbReference type="EMBL" id="MBD7910973.1"/>
    </source>
</evidence>
<feature type="coiled-coil region" evidence="1">
    <location>
        <begin position="30"/>
        <end position="64"/>
    </location>
</feature>
<keyword evidence="3" id="KW-1185">Reference proteome</keyword>
<name>A0ABR8PS53_9CLOT</name>
<sequence>MKRKLTIKNLIILVLSIILIVGFVRQEQTMVRIEKDKQAKQEQLQELQKKNERLKEESDKAQSDEYIEQLARERLNMIKKGETSVEIKKSDPN</sequence>
<reference evidence="2 3" key="1">
    <citation type="submission" date="2020-08" db="EMBL/GenBank/DDBJ databases">
        <title>A Genomic Blueprint of the Chicken Gut Microbiome.</title>
        <authorList>
            <person name="Gilroy R."/>
            <person name="Ravi A."/>
            <person name="Getino M."/>
            <person name="Pursley I."/>
            <person name="Horton D.L."/>
            <person name="Alikhan N.-F."/>
            <person name="Baker D."/>
            <person name="Gharbi K."/>
            <person name="Hall N."/>
            <person name="Watson M."/>
            <person name="Adriaenssens E.M."/>
            <person name="Foster-Nyarko E."/>
            <person name="Jarju S."/>
            <person name="Secka A."/>
            <person name="Antonio M."/>
            <person name="Oren A."/>
            <person name="Chaudhuri R."/>
            <person name="La Ragione R.M."/>
            <person name="Hildebrand F."/>
            <person name="Pallen M.J."/>
        </authorList>
    </citation>
    <scope>NUCLEOTIDE SEQUENCE [LARGE SCALE GENOMIC DNA]</scope>
    <source>
        <strain evidence="2 3">Sa3CVN1</strain>
    </source>
</reference>
<protein>
    <submittedName>
        <fullName evidence="2">Septum formation initiator family protein</fullName>
    </submittedName>
</protein>
<accession>A0ABR8PS53</accession>
<evidence type="ECO:0000313" key="3">
    <source>
        <dbReference type="Proteomes" id="UP000627781"/>
    </source>
</evidence>
<dbReference type="InterPro" id="IPR007060">
    <property type="entry name" value="FtsL/DivIC"/>
</dbReference>
<gene>
    <name evidence="2" type="ORF">H9661_06340</name>
</gene>
<dbReference type="Proteomes" id="UP000627781">
    <property type="component" value="Unassembled WGS sequence"/>
</dbReference>
<dbReference type="EMBL" id="JACSRA010000007">
    <property type="protein sequence ID" value="MBD7910973.1"/>
    <property type="molecule type" value="Genomic_DNA"/>
</dbReference>
<dbReference type="Pfam" id="PF04977">
    <property type="entry name" value="DivIC"/>
    <property type="match status" value="1"/>
</dbReference>
<dbReference type="RefSeq" id="WP_143317557.1">
    <property type="nucleotide sequence ID" value="NZ_JACSRA010000007.1"/>
</dbReference>
<proteinExistence type="predicted"/>
<keyword evidence="1" id="KW-0175">Coiled coil</keyword>